<feature type="transmembrane region" description="Helical" evidence="6">
    <location>
        <begin position="441"/>
        <end position="463"/>
    </location>
</feature>
<dbReference type="Proteomes" id="UP001644719">
    <property type="component" value="Unassembled WGS sequence"/>
</dbReference>
<feature type="transmembrane region" description="Helical" evidence="6">
    <location>
        <begin position="384"/>
        <end position="405"/>
    </location>
</feature>
<evidence type="ECO:0000313" key="8">
    <source>
        <dbReference type="Proteomes" id="UP001644719"/>
    </source>
</evidence>
<feature type="transmembrane region" description="Helical" evidence="6">
    <location>
        <begin position="143"/>
        <end position="164"/>
    </location>
</feature>
<keyword evidence="2" id="KW-1003">Cell membrane</keyword>
<dbReference type="Pfam" id="PF01943">
    <property type="entry name" value="Polysacc_synt"/>
    <property type="match status" value="1"/>
</dbReference>
<dbReference type="RefSeq" id="WP_173718431.1">
    <property type="nucleotide sequence ID" value="NZ_JAAITS010000055.1"/>
</dbReference>
<gene>
    <name evidence="7" type="ORF">G5B17_16510</name>
</gene>
<comment type="subcellular location">
    <subcellularLocation>
        <location evidence="1">Cell membrane</location>
        <topology evidence="1">Multi-pass membrane protein</topology>
    </subcellularLocation>
</comment>
<dbReference type="EMBL" id="JAAITS010000055">
    <property type="protein sequence ID" value="NSG86971.1"/>
    <property type="molecule type" value="Genomic_DNA"/>
</dbReference>
<feature type="transmembrane region" description="Helical" evidence="6">
    <location>
        <begin position="50"/>
        <end position="67"/>
    </location>
</feature>
<feature type="transmembrane region" description="Helical" evidence="6">
    <location>
        <begin position="287"/>
        <end position="308"/>
    </location>
</feature>
<feature type="transmembrane region" description="Helical" evidence="6">
    <location>
        <begin position="12"/>
        <end position="30"/>
    </location>
</feature>
<evidence type="ECO:0000256" key="4">
    <source>
        <dbReference type="ARBA" id="ARBA00022989"/>
    </source>
</evidence>
<keyword evidence="8" id="KW-1185">Reference proteome</keyword>
<evidence type="ECO:0000256" key="6">
    <source>
        <dbReference type="SAM" id="Phobius"/>
    </source>
</evidence>
<evidence type="ECO:0000256" key="1">
    <source>
        <dbReference type="ARBA" id="ARBA00004651"/>
    </source>
</evidence>
<dbReference type="InterPro" id="IPR002797">
    <property type="entry name" value="Polysacc_synth"/>
</dbReference>
<feature type="transmembrane region" description="Helical" evidence="6">
    <location>
        <begin position="256"/>
        <end position="275"/>
    </location>
</feature>
<evidence type="ECO:0000256" key="5">
    <source>
        <dbReference type="ARBA" id="ARBA00023136"/>
    </source>
</evidence>
<dbReference type="CDD" id="cd13128">
    <property type="entry name" value="MATE_Wzx_like"/>
    <property type="match status" value="1"/>
</dbReference>
<keyword evidence="5 6" id="KW-0472">Membrane</keyword>
<feature type="transmembrane region" description="Helical" evidence="6">
    <location>
        <begin position="170"/>
        <end position="190"/>
    </location>
</feature>
<feature type="transmembrane region" description="Helical" evidence="6">
    <location>
        <begin position="88"/>
        <end position="111"/>
    </location>
</feature>
<reference evidence="7 8" key="1">
    <citation type="journal article" date="2020" name="Cell Host Microbe">
        <title>Functional and Genomic Variation between Human-Derived Isolates of Lachnospiraceae Reveals Inter- and Intra-Species Diversity.</title>
        <authorList>
            <person name="Sorbara M.T."/>
            <person name="Littmann E.R."/>
            <person name="Fontana E."/>
            <person name="Moody T.U."/>
            <person name="Kohout C.E."/>
            <person name="Gjonbalaj M."/>
            <person name="Eaton V."/>
            <person name="Seok R."/>
            <person name="Leiner I.M."/>
            <person name="Pamer E.G."/>
        </authorList>
    </citation>
    <scope>NUCLEOTIDE SEQUENCE [LARGE SCALE GENOMIC DNA]</scope>
    <source>
        <strain evidence="7 8">MSK.17.74</strain>
    </source>
</reference>
<evidence type="ECO:0000256" key="2">
    <source>
        <dbReference type="ARBA" id="ARBA00022475"/>
    </source>
</evidence>
<evidence type="ECO:0000313" key="7">
    <source>
        <dbReference type="EMBL" id="NSG86971.1"/>
    </source>
</evidence>
<feature type="transmembrane region" description="Helical" evidence="6">
    <location>
        <begin position="324"/>
        <end position="346"/>
    </location>
</feature>
<accession>A0ABX2H9U3</accession>
<organism evidence="7 8">
    <name type="scientific">Blautia faecis</name>
    <dbReference type="NCBI Taxonomy" id="871665"/>
    <lineage>
        <taxon>Bacteria</taxon>
        <taxon>Bacillati</taxon>
        <taxon>Bacillota</taxon>
        <taxon>Clostridia</taxon>
        <taxon>Lachnospirales</taxon>
        <taxon>Lachnospiraceae</taxon>
        <taxon>Blautia</taxon>
    </lineage>
</organism>
<proteinExistence type="predicted"/>
<keyword evidence="3 6" id="KW-0812">Transmembrane</keyword>
<feature type="transmembrane region" description="Helical" evidence="6">
    <location>
        <begin position="358"/>
        <end position="378"/>
    </location>
</feature>
<feature type="transmembrane region" description="Helical" evidence="6">
    <location>
        <begin position="117"/>
        <end position="136"/>
    </location>
</feature>
<feature type="transmembrane region" description="Helical" evidence="6">
    <location>
        <begin position="417"/>
        <end position="435"/>
    </location>
</feature>
<name>A0ABX2H9U3_9FIRM</name>
<dbReference type="PANTHER" id="PTHR30250:SF11">
    <property type="entry name" value="O-ANTIGEN TRANSPORTER-RELATED"/>
    <property type="match status" value="1"/>
</dbReference>
<comment type="caution">
    <text evidence="7">The sequence shown here is derived from an EMBL/GenBank/DDBJ whole genome shotgun (WGS) entry which is preliminary data.</text>
</comment>
<evidence type="ECO:0000256" key="3">
    <source>
        <dbReference type="ARBA" id="ARBA00022692"/>
    </source>
</evidence>
<feature type="transmembrane region" description="Helical" evidence="6">
    <location>
        <begin position="210"/>
        <end position="227"/>
    </location>
</feature>
<dbReference type="InterPro" id="IPR050833">
    <property type="entry name" value="Poly_Biosynth_Transport"/>
</dbReference>
<keyword evidence="4 6" id="KW-1133">Transmembrane helix</keyword>
<sequence>MSQTKSLKVNSVINIIKTVLSIIFPLITFPYASRVLGVNGIGRVDYANSISNYFVLFAELGITTYAVREGAKIRENKEQLNQLCSEIVIINSISTAVAYTGLVLCSFLPVLKNYQNILLLCGTTMIFNLIGVNWIFNIFEDYVYITVRTFVFQVLALICMFCFVRSSDDYIIYAGLVVMANVGSNIFNIFYKRKYIKLFGRKHYELKKHLPPILIIFGMSVASQIYLNMDTTMIGAMKGETEVGLYSAAVKLNRTLTTLISSACTVLIPRLSYYIKQGMEKEYKEIIYNAVNYLIGLAIPCAFGFILLSNELITIFSGAEFQNAVPIMCILSPNIVLSAINGLLVFQIFVPFGKEKDTLISTIAGACVNMVFNFVLIIPYGARGAAVATIIAEGTVYLILSIKMRRFYRNVKLYGELWKYFVAGLGMFAVGLYIRTFNLTIIPSICVTVLSCVVVYFILLNILNAKIIRPIKEIAKQFRSK</sequence>
<dbReference type="PANTHER" id="PTHR30250">
    <property type="entry name" value="PST FAMILY PREDICTED COLANIC ACID TRANSPORTER"/>
    <property type="match status" value="1"/>
</dbReference>
<protein>
    <submittedName>
        <fullName evidence="7">Flippase</fullName>
    </submittedName>
</protein>